<dbReference type="InterPro" id="IPR013757">
    <property type="entry name" value="Topo_IIA_A_a_sf"/>
</dbReference>
<dbReference type="Gene3D" id="3.90.199.10">
    <property type="entry name" value="Topoisomerase II, domain 5"/>
    <property type="match status" value="1"/>
</dbReference>
<evidence type="ECO:0000256" key="2">
    <source>
        <dbReference type="ARBA" id="ARBA00008263"/>
    </source>
</evidence>
<dbReference type="GO" id="GO:0009330">
    <property type="term" value="C:DNA topoisomerase type II (double strand cut, ATP-hydrolyzing) complex"/>
    <property type="evidence" value="ECO:0007669"/>
    <property type="project" value="TreeGrafter"/>
</dbReference>
<dbReference type="PANTHER" id="PTHR43493:SF5">
    <property type="entry name" value="DNA GYRASE SUBUNIT A, CHLOROPLASTIC_MITOCHONDRIAL"/>
    <property type="match status" value="1"/>
</dbReference>
<gene>
    <name evidence="10" type="ORF">UY81_C0078G0001</name>
</gene>
<name>A0A0G1XTB1_9BACT</name>
<evidence type="ECO:0000313" key="11">
    <source>
        <dbReference type="Proteomes" id="UP000034290"/>
    </source>
</evidence>
<proteinExistence type="inferred from homology"/>
<evidence type="ECO:0000256" key="4">
    <source>
        <dbReference type="ARBA" id="ARBA00023029"/>
    </source>
</evidence>
<dbReference type="Pfam" id="PF03989">
    <property type="entry name" value="DNA_gyraseA_C"/>
    <property type="match status" value="3"/>
</dbReference>
<comment type="caution">
    <text evidence="10">The sequence shown here is derived from an EMBL/GenBank/DDBJ whole genome shotgun (WGS) entry which is preliminary data.</text>
</comment>
<dbReference type="Proteomes" id="UP000034290">
    <property type="component" value="Unassembled WGS sequence"/>
</dbReference>
<evidence type="ECO:0000256" key="1">
    <source>
        <dbReference type="ARBA" id="ARBA00000185"/>
    </source>
</evidence>
<dbReference type="SUPFAM" id="SSF56719">
    <property type="entry name" value="Type II DNA topoisomerase"/>
    <property type="match status" value="1"/>
</dbReference>
<dbReference type="EC" id="5.6.2.2" evidence="3"/>
<dbReference type="Pfam" id="PF00521">
    <property type="entry name" value="DNA_topoisoIV"/>
    <property type="match status" value="1"/>
</dbReference>
<dbReference type="InterPro" id="IPR013758">
    <property type="entry name" value="Topo_IIA_A/C_ab"/>
</dbReference>
<reference evidence="10 11" key="1">
    <citation type="journal article" date="2015" name="Nature">
        <title>rRNA introns, odd ribosomes, and small enigmatic genomes across a large radiation of phyla.</title>
        <authorList>
            <person name="Brown C.T."/>
            <person name="Hug L.A."/>
            <person name="Thomas B.C."/>
            <person name="Sharon I."/>
            <person name="Castelle C.J."/>
            <person name="Singh A."/>
            <person name="Wilkins M.J."/>
            <person name="Williams K.H."/>
            <person name="Banfield J.F."/>
        </authorList>
    </citation>
    <scope>NUCLEOTIDE SEQUENCE [LARGE SCALE GENOMIC DNA]</scope>
</reference>
<evidence type="ECO:0000256" key="8">
    <source>
        <dbReference type="SAM" id="MobiDB-lite"/>
    </source>
</evidence>
<dbReference type="PANTHER" id="PTHR43493">
    <property type="entry name" value="DNA GYRASE/TOPOISOMERASE SUBUNIT A"/>
    <property type="match status" value="1"/>
</dbReference>
<organism evidence="10 11">
    <name type="scientific">Candidatus Giovannonibacteria bacterium GW2011_GWA2_53_7</name>
    <dbReference type="NCBI Taxonomy" id="1618650"/>
    <lineage>
        <taxon>Bacteria</taxon>
        <taxon>Candidatus Giovannoniibacteriota</taxon>
    </lineage>
</organism>
<dbReference type="EMBL" id="LCRM01000078">
    <property type="protein sequence ID" value="KKW34166.1"/>
    <property type="molecule type" value="Genomic_DNA"/>
</dbReference>
<dbReference type="InterPro" id="IPR013760">
    <property type="entry name" value="Topo_IIA-like_dom_sf"/>
</dbReference>
<dbReference type="GO" id="GO:0006265">
    <property type="term" value="P:DNA topological change"/>
    <property type="evidence" value="ECO:0007669"/>
    <property type="project" value="UniProtKB-UniRule"/>
</dbReference>
<dbReference type="FunFam" id="3.90.199.10:FF:000001">
    <property type="entry name" value="DNA gyrase subunit A"/>
    <property type="match status" value="1"/>
</dbReference>
<dbReference type="CDD" id="cd00187">
    <property type="entry name" value="TOP4c"/>
    <property type="match status" value="1"/>
</dbReference>
<dbReference type="GO" id="GO:0003677">
    <property type="term" value="F:DNA binding"/>
    <property type="evidence" value="ECO:0007669"/>
    <property type="project" value="UniProtKB-UniRule"/>
</dbReference>
<keyword evidence="6 7" id="KW-0413">Isomerase</keyword>
<dbReference type="InterPro" id="IPR050220">
    <property type="entry name" value="Type_II_DNA_Topoisomerases"/>
</dbReference>
<evidence type="ECO:0000256" key="5">
    <source>
        <dbReference type="ARBA" id="ARBA00023125"/>
    </source>
</evidence>
<dbReference type="FunFam" id="1.10.268.10:FF:000001">
    <property type="entry name" value="DNA gyrase subunit A"/>
    <property type="match status" value="1"/>
</dbReference>
<feature type="non-terminal residue" evidence="10">
    <location>
        <position position="662"/>
    </location>
</feature>
<dbReference type="Gene3D" id="2.120.10.90">
    <property type="entry name" value="DNA gyrase/topoisomerase IV, subunit A, C-terminal"/>
    <property type="match status" value="1"/>
</dbReference>
<feature type="region of interest" description="Disordered" evidence="8">
    <location>
        <begin position="1"/>
        <end position="23"/>
    </location>
</feature>
<keyword evidence="5 7" id="KW-0238">DNA-binding</keyword>
<dbReference type="GO" id="GO:0005524">
    <property type="term" value="F:ATP binding"/>
    <property type="evidence" value="ECO:0007669"/>
    <property type="project" value="InterPro"/>
</dbReference>
<accession>A0A0G1XTB1</accession>
<dbReference type="SMART" id="SM00434">
    <property type="entry name" value="TOP4c"/>
    <property type="match status" value="1"/>
</dbReference>
<sequence>MAKDNKKASNPPEPGPARELGTVQKRDIVREMRESYLDYAMSVIVSRALPDVRDGLKPVARRILYAMHEMGLGSAAKFRKSAAVVGEVMAKYHPHGDTAIYDSLVRMAQNFSLRYPLIKGQGNFGSIDGDAAAAMRYTEVKMSALSGELLSDIEKETVDFTPNYDGTREEPKVLPALIPQLLLNGSLGIAVGMATNIPPHNISEVLDATAHLLSRPKATTEDLMQFVKGPDFPTAGVIFSKQDLIQAYTTGRGSILTRGEAEIVEKSKGHFQILISSIPYQVNKSELISKMADLVHEKKLEGVRDIRDESDKEGLQIAIDLKQDAVPEKVLNSLYKYTELERAYHFNMIALEDGIAPQVMSLKSILEHFISYRKKVVERRAKFELKKAEERAHILEGLKKALDHIDAVIKTIKASADREEAHKNLVKKFDLTDPQASAILEMRLSTLAGLERQKIEDELKEKQKLIRELKALLKDPEKISEVIKNELADVKKKYGDERRTKIISHAAKSFSMEDLIPERETVVVVTQGGYIKRVNPEEYRSQKRGGKGIIGLETKEEDAVETFLSGNTHDDLLFFTSKGKVLQTKMYEIPEGKRVSKGKAVVNFLAIAPDEKITSVLARPKAKKGQTFSFAMVTKDGIIKKVDAKHFDDVRRSRIIAIKLQK</sequence>
<dbReference type="InterPro" id="IPR002205">
    <property type="entry name" value="Topo_IIA_dom_A"/>
</dbReference>
<protein>
    <recommendedName>
        <fullName evidence="3">DNA topoisomerase (ATP-hydrolyzing)</fullName>
        <ecNumber evidence="3">5.6.2.2</ecNumber>
    </recommendedName>
</protein>
<dbReference type="InterPro" id="IPR006691">
    <property type="entry name" value="GyrA/parC_rep"/>
</dbReference>
<dbReference type="PROSITE" id="PS52040">
    <property type="entry name" value="TOPO_IIA"/>
    <property type="match status" value="1"/>
</dbReference>
<keyword evidence="4 7" id="KW-0799">Topoisomerase</keyword>
<dbReference type="GO" id="GO:0005737">
    <property type="term" value="C:cytoplasm"/>
    <property type="evidence" value="ECO:0007669"/>
    <property type="project" value="TreeGrafter"/>
</dbReference>
<dbReference type="Gene3D" id="3.30.1360.40">
    <property type="match status" value="1"/>
</dbReference>
<evidence type="ECO:0000256" key="3">
    <source>
        <dbReference type="ARBA" id="ARBA00012895"/>
    </source>
</evidence>
<comment type="similarity">
    <text evidence="2">Belongs to the type II topoisomerase GyrA/ParC subunit family.</text>
</comment>
<dbReference type="AlphaFoldDB" id="A0A0G1XTB1"/>
<dbReference type="NCBIfam" id="NF004044">
    <property type="entry name" value="PRK05561.1"/>
    <property type="match status" value="1"/>
</dbReference>
<evidence type="ECO:0000259" key="9">
    <source>
        <dbReference type="PROSITE" id="PS52040"/>
    </source>
</evidence>
<comment type="catalytic activity">
    <reaction evidence="1 7">
        <text>ATP-dependent breakage, passage and rejoining of double-stranded DNA.</text>
        <dbReference type="EC" id="5.6.2.2"/>
    </reaction>
</comment>
<feature type="domain" description="Topo IIA-type catalytic" evidence="9">
    <location>
        <begin position="49"/>
        <end position="515"/>
    </location>
</feature>
<evidence type="ECO:0000313" key="10">
    <source>
        <dbReference type="EMBL" id="KKW34166.1"/>
    </source>
</evidence>
<dbReference type="NCBIfam" id="TIGR01063">
    <property type="entry name" value="gyrA"/>
    <property type="match status" value="1"/>
</dbReference>
<dbReference type="GO" id="GO:0003918">
    <property type="term" value="F:DNA topoisomerase type II (double strand cut, ATP-hydrolyzing) activity"/>
    <property type="evidence" value="ECO:0007669"/>
    <property type="project" value="UniProtKB-EC"/>
</dbReference>
<dbReference type="SUPFAM" id="SSF101904">
    <property type="entry name" value="GyrA/ParC C-terminal domain-like"/>
    <property type="match status" value="1"/>
</dbReference>
<dbReference type="Gene3D" id="1.10.268.10">
    <property type="entry name" value="Topoisomerase, domain 3"/>
    <property type="match status" value="1"/>
</dbReference>
<evidence type="ECO:0000256" key="7">
    <source>
        <dbReference type="PROSITE-ProRule" id="PRU01384"/>
    </source>
</evidence>
<dbReference type="FunFam" id="3.30.1360.40:FF:000002">
    <property type="entry name" value="DNA gyrase subunit A"/>
    <property type="match status" value="1"/>
</dbReference>
<dbReference type="InterPro" id="IPR035516">
    <property type="entry name" value="Gyrase/topoIV_suA_C"/>
</dbReference>
<dbReference type="NCBIfam" id="NF004043">
    <property type="entry name" value="PRK05560.1"/>
    <property type="match status" value="1"/>
</dbReference>
<feature type="active site" description="O-(5'-phospho-DNA)-tyrosine intermediate" evidence="7">
    <location>
        <position position="137"/>
    </location>
</feature>
<evidence type="ECO:0000256" key="6">
    <source>
        <dbReference type="ARBA" id="ARBA00023235"/>
    </source>
</evidence>